<proteinExistence type="predicted"/>
<dbReference type="OrthoDB" id="9828750at2"/>
<gene>
    <name evidence="2" type="ORF">AKJ08_0629</name>
</gene>
<dbReference type="KEGG" id="vin:AKJ08_0629"/>
<feature type="transmembrane region" description="Helical" evidence="1">
    <location>
        <begin position="157"/>
        <end position="177"/>
    </location>
</feature>
<evidence type="ECO:0000313" key="3">
    <source>
        <dbReference type="Proteomes" id="UP000055590"/>
    </source>
</evidence>
<dbReference type="Proteomes" id="UP000055590">
    <property type="component" value="Chromosome"/>
</dbReference>
<evidence type="ECO:0000313" key="2">
    <source>
        <dbReference type="EMBL" id="AKU90242.1"/>
    </source>
</evidence>
<accession>A0A0K1P9R8</accession>
<feature type="transmembrane region" description="Helical" evidence="1">
    <location>
        <begin position="117"/>
        <end position="137"/>
    </location>
</feature>
<keyword evidence="1" id="KW-0472">Membrane</keyword>
<feature type="transmembrane region" description="Helical" evidence="1">
    <location>
        <begin position="82"/>
        <end position="105"/>
    </location>
</feature>
<feature type="transmembrane region" description="Helical" evidence="1">
    <location>
        <begin position="26"/>
        <end position="51"/>
    </location>
</feature>
<sequence length="192" mass="21497">MEPAASRPQMAWSNLPGRVTEQPKRFLACIAAGQLAGLAFLGFLVLVYLAFESERPFEWPVRVVAGFLLGEKALEAPDGLTYALGIGVNQLIPALFWSAVYAWFVMSPRFPTRNSTCIALGLGIGVLAIAVDVYFILPPGMTVLHDQDFWWEHIRRSWDWIAHGVYGLAMGYFFTVLQPRIEKVRPSVRIDI</sequence>
<evidence type="ECO:0000256" key="1">
    <source>
        <dbReference type="SAM" id="Phobius"/>
    </source>
</evidence>
<dbReference type="RefSeq" id="WP_157370441.1">
    <property type="nucleotide sequence ID" value="NZ_CP012332.1"/>
</dbReference>
<organism evidence="2 3">
    <name type="scientific">Vulgatibacter incomptus</name>
    <dbReference type="NCBI Taxonomy" id="1391653"/>
    <lineage>
        <taxon>Bacteria</taxon>
        <taxon>Pseudomonadati</taxon>
        <taxon>Myxococcota</taxon>
        <taxon>Myxococcia</taxon>
        <taxon>Myxococcales</taxon>
        <taxon>Cystobacterineae</taxon>
        <taxon>Vulgatibacteraceae</taxon>
        <taxon>Vulgatibacter</taxon>
    </lineage>
</organism>
<dbReference type="AlphaFoldDB" id="A0A0K1P9R8"/>
<protein>
    <submittedName>
        <fullName evidence="2">Uncharacterized protein</fullName>
    </submittedName>
</protein>
<name>A0A0K1P9R8_9BACT</name>
<keyword evidence="1" id="KW-0812">Transmembrane</keyword>
<dbReference type="EMBL" id="CP012332">
    <property type="protein sequence ID" value="AKU90242.1"/>
    <property type="molecule type" value="Genomic_DNA"/>
</dbReference>
<keyword evidence="3" id="KW-1185">Reference proteome</keyword>
<keyword evidence="1" id="KW-1133">Transmembrane helix</keyword>
<reference evidence="2 3" key="1">
    <citation type="submission" date="2015-08" db="EMBL/GenBank/DDBJ databases">
        <authorList>
            <person name="Babu N.S."/>
            <person name="Beckwith C.J."/>
            <person name="Beseler K.G."/>
            <person name="Brison A."/>
            <person name="Carone J.V."/>
            <person name="Caskin T.P."/>
            <person name="Diamond M."/>
            <person name="Durham M.E."/>
            <person name="Foxe J.M."/>
            <person name="Go M."/>
            <person name="Henderson B.A."/>
            <person name="Jones I.B."/>
            <person name="McGettigan J.A."/>
            <person name="Micheletti S.J."/>
            <person name="Nasrallah M.E."/>
            <person name="Ortiz D."/>
            <person name="Piller C.R."/>
            <person name="Privatt S.R."/>
            <person name="Schneider S.L."/>
            <person name="Sharp S."/>
            <person name="Smith T.C."/>
            <person name="Stanton J.D."/>
            <person name="Ullery H.E."/>
            <person name="Wilson R.J."/>
            <person name="Serrano M.G."/>
            <person name="Buck G."/>
            <person name="Lee V."/>
            <person name="Wang Y."/>
            <person name="Carvalho R."/>
            <person name="Voegtly L."/>
            <person name="Shi R."/>
            <person name="Duckworth R."/>
            <person name="Johnson A."/>
            <person name="Loviza R."/>
            <person name="Walstead R."/>
            <person name="Shah Z."/>
            <person name="Kiflezghi M."/>
            <person name="Wade K."/>
            <person name="Ball S.L."/>
            <person name="Bradley K.W."/>
            <person name="Asai D.J."/>
            <person name="Bowman C.A."/>
            <person name="Russell D.A."/>
            <person name="Pope W.H."/>
            <person name="Jacobs-Sera D."/>
            <person name="Hendrix R.W."/>
            <person name="Hatfull G.F."/>
        </authorList>
    </citation>
    <scope>NUCLEOTIDE SEQUENCE [LARGE SCALE GENOMIC DNA]</scope>
    <source>
        <strain evidence="2 3">DSM 27710</strain>
    </source>
</reference>